<evidence type="ECO:0000313" key="2">
    <source>
        <dbReference type="EMBL" id="PIP53590.1"/>
    </source>
</evidence>
<proteinExistence type="predicted"/>
<reference evidence="2 3" key="1">
    <citation type="submission" date="2017-09" db="EMBL/GenBank/DDBJ databases">
        <title>Depth-based differentiation of microbial function through sediment-hosted aquifers and enrichment of novel symbionts in the deep terrestrial subsurface.</title>
        <authorList>
            <person name="Probst A.J."/>
            <person name="Ladd B."/>
            <person name="Jarett J.K."/>
            <person name="Geller-Mcgrath D.E."/>
            <person name="Sieber C.M."/>
            <person name="Emerson J.B."/>
            <person name="Anantharaman K."/>
            <person name="Thomas B.C."/>
            <person name="Malmstrom R."/>
            <person name="Stieglmeier M."/>
            <person name="Klingl A."/>
            <person name="Woyke T."/>
            <person name="Ryan C.M."/>
            <person name="Banfield J.F."/>
        </authorList>
    </citation>
    <scope>NUCLEOTIDE SEQUENCE [LARGE SCALE GENOMIC DNA]</scope>
    <source>
        <strain evidence="2">CG23_combo_of_CG06-09_8_20_14_all_34_8</strain>
    </source>
</reference>
<feature type="transmembrane region" description="Helical" evidence="1">
    <location>
        <begin position="22"/>
        <end position="39"/>
    </location>
</feature>
<feature type="transmembrane region" description="Helical" evidence="1">
    <location>
        <begin position="59"/>
        <end position="78"/>
    </location>
</feature>
<evidence type="ECO:0000313" key="3">
    <source>
        <dbReference type="Proteomes" id="UP000229459"/>
    </source>
</evidence>
<dbReference type="EMBL" id="PCSR01000003">
    <property type="protein sequence ID" value="PIP53590.1"/>
    <property type="molecule type" value="Genomic_DNA"/>
</dbReference>
<comment type="caution">
    <text evidence="2">The sequence shown here is derived from an EMBL/GenBank/DDBJ whole genome shotgun (WGS) entry which is preliminary data.</text>
</comment>
<keyword evidence="1" id="KW-1133">Transmembrane helix</keyword>
<gene>
    <name evidence="2" type="ORF">COX08_00120</name>
</gene>
<evidence type="ECO:0000256" key="1">
    <source>
        <dbReference type="SAM" id="Phobius"/>
    </source>
</evidence>
<sequence length="79" mass="8884">MDIISQIFNVNLDTALLGGLKIMYLAAIFFYIIFASLIIKQIYLMTGTLISSVSKRIELIGWVNLFFAIGIFFFALVAL</sequence>
<keyword evidence="1" id="KW-0472">Membrane</keyword>
<dbReference type="InterPro" id="IPR043716">
    <property type="entry name" value="DUF5657"/>
</dbReference>
<dbReference type="AlphaFoldDB" id="A0A2H0B959"/>
<accession>A0A2H0B959</accession>
<protein>
    <submittedName>
        <fullName evidence="2">Uncharacterized protein</fullName>
    </submittedName>
</protein>
<keyword evidence="1" id="KW-0812">Transmembrane</keyword>
<organism evidence="2 3">
    <name type="scientific">Candidatus Beckwithbacteria bacterium CG23_combo_of_CG06-09_8_20_14_all_34_8</name>
    <dbReference type="NCBI Taxonomy" id="1974497"/>
    <lineage>
        <taxon>Bacteria</taxon>
        <taxon>Candidatus Beckwithiibacteriota</taxon>
    </lineage>
</organism>
<dbReference type="Proteomes" id="UP000229459">
    <property type="component" value="Unassembled WGS sequence"/>
</dbReference>
<name>A0A2H0B959_9BACT</name>
<dbReference type="Pfam" id="PF18901">
    <property type="entry name" value="DUF5657"/>
    <property type="match status" value="1"/>
</dbReference>